<dbReference type="STRING" id="154621.RV11_GL002284"/>
<sequence>MMNELQILLNDEQLKKIGEQVAASLDIKEIIELISSGERYMNKKQTCKYLKVSNNTLDSWILCGLPQILINNSVRYDRFAIDRWMNQLEKTS</sequence>
<protein>
    <recommendedName>
        <fullName evidence="3">Helix-turn-helix domain-containing protein</fullName>
    </recommendedName>
</protein>
<evidence type="ECO:0000313" key="2">
    <source>
        <dbReference type="Proteomes" id="UP000013785"/>
    </source>
</evidence>
<evidence type="ECO:0008006" key="3">
    <source>
        <dbReference type="Google" id="ProtNLM"/>
    </source>
</evidence>
<dbReference type="HOGENOM" id="CLU_169549_4_0_9"/>
<name>R3WRT1_9ENTE</name>
<dbReference type="InterPro" id="IPR036388">
    <property type="entry name" value="WH-like_DNA-bd_sf"/>
</dbReference>
<organism evidence="1 2">
    <name type="scientific">Enterococcus phoeniculicola ATCC BAA-412</name>
    <dbReference type="NCBI Taxonomy" id="1158610"/>
    <lineage>
        <taxon>Bacteria</taxon>
        <taxon>Bacillati</taxon>
        <taxon>Bacillota</taxon>
        <taxon>Bacilli</taxon>
        <taxon>Lactobacillales</taxon>
        <taxon>Enterococcaceae</taxon>
        <taxon>Enterococcus</taxon>
    </lineage>
</organism>
<dbReference type="EMBL" id="AJAT01000001">
    <property type="protein sequence ID" value="EOL50127.1"/>
    <property type="molecule type" value="Genomic_DNA"/>
</dbReference>
<dbReference type="RefSeq" id="WP_010766721.1">
    <property type="nucleotide sequence ID" value="NZ_KB946323.1"/>
</dbReference>
<evidence type="ECO:0000313" key="1">
    <source>
        <dbReference type="EMBL" id="EOL50127.1"/>
    </source>
</evidence>
<dbReference type="AlphaFoldDB" id="R3WRT1"/>
<proteinExistence type="predicted"/>
<dbReference type="InterPro" id="IPR009061">
    <property type="entry name" value="DNA-bd_dom_put_sf"/>
</dbReference>
<comment type="caution">
    <text evidence="1">The sequence shown here is derived from an EMBL/GenBank/DDBJ whole genome shotgun (WGS) entry which is preliminary data.</text>
</comment>
<keyword evidence="2" id="KW-1185">Reference proteome</keyword>
<dbReference type="Proteomes" id="UP000013785">
    <property type="component" value="Unassembled WGS sequence"/>
</dbReference>
<accession>R3WRT1</accession>
<gene>
    <name evidence="1" type="ORF">UC3_00019</name>
</gene>
<dbReference type="PATRIC" id="fig|1158610.3.peg.10"/>
<dbReference type="eggNOG" id="ENOG5033ENA">
    <property type="taxonomic scope" value="Bacteria"/>
</dbReference>
<dbReference type="Gene3D" id="1.10.10.10">
    <property type="entry name" value="Winged helix-like DNA-binding domain superfamily/Winged helix DNA-binding domain"/>
    <property type="match status" value="1"/>
</dbReference>
<reference evidence="1 2" key="1">
    <citation type="submission" date="2013-02" db="EMBL/GenBank/DDBJ databases">
        <title>The Genome Sequence of Enterococcus phoeniculicola BAA-412.</title>
        <authorList>
            <consortium name="The Broad Institute Genome Sequencing Platform"/>
            <consortium name="The Broad Institute Genome Sequencing Center for Infectious Disease"/>
            <person name="Earl A.M."/>
            <person name="Gilmore M.S."/>
            <person name="Lebreton F."/>
            <person name="Walker B."/>
            <person name="Young S.K."/>
            <person name="Zeng Q."/>
            <person name="Gargeya S."/>
            <person name="Fitzgerald M."/>
            <person name="Haas B."/>
            <person name="Abouelleil A."/>
            <person name="Alvarado L."/>
            <person name="Arachchi H.M."/>
            <person name="Berlin A.M."/>
            <person name="Chapman S.B."/>
            <person name="Dewar J."/>
            <person name="Goldberg J."/>
            <person name="Griggs A."/>
            <person name="Gujja S."/>
            <person name="Hansen M."/>
            <person name="Howarth C."/>
            <person name="Imamovic A."/>
            <person name="Larimer J."/>
            <person name="McCowan C."/>
            <person name="Murphy C."/>
            <person name="Neiman D."/>
            <person name="Pearson M."/>
            <person name="Priest M."/>
            <person name="Roberts A."/>
            <person name="Saif S."/>
            <person name="Shea T."/>
            <person name="Sisk P."/>
            <person name="Sykes S."/>
            <person name="Wortman J."/>
            <person name="Nusbaum C."/>
            <person name="Birren B."/>
        </authorList>
    </citation>
    <scope>NUCLEOTIDE SEQUENCE [LARGE SCALE GENOMIC DNA]</scope>
    <source>
        <strain evidence="1 2">ATCC BAA-412</strain>
    </source>
</reference>
<dbReference type="SUPFAM" id="SSF46955">
    <property type="entry name" value="Putative DNA-binding domain"/>
    <property type="match status" value="1"/>
</dbReference>